<dbReference type="EMBL" id="PPEG02000011">
    <property type="protein sequence ID" value="PWN58426.1"/>
    <property type="molecule type" value="Genomic_DNA"/>
</dbReference>
<evidence type="ECO:0000256" key="1">
    <source>
        <dbReference type="SAM" id="Phobius"/>
    </source>
</evidence>
<evidence type="ECO:0000313" key="2">
    <source>
        <dbReference type="EMBL" id="PWN58426.1"/>
    </source>
</evidence>
<dbReference type="RefSeq" id="WP_109739198.1">
    <property type="nucleotide sequence ID" value="NZ_PPEG02000011.1"/>
</dbReference>
<keyword evidence="1" id="KW-0472">Membrane</keyword>
<keyword evidence="1" id="KW-0812">Transmembrane</keyword>
<feature type="transmembrane region" description="Helical" evidence="1">
    <location>
        <begin position="98"/>
        <end position="123"/>
    </location>
</feature>
<reference evidence="2 3" key="1">
    <citation type="submission" date="2018-04" db="EMBL/GenBank/DDBJ databases">
        <title>Chryseobacterium oncorhynchi 701B-08T from rainbow trout, and Chryseobacterium viscerum 687B-08T from diseased fish.</title>
        <authorList>
            <person name="Jeong J.-J."/>
            <person name="Lee Y.J."/>
            <person name="Pathiraja D."/>
            <person name="Park B."/>
            <person name="Choi I.-G."/>
            <person name="Kim K.D."/>
        </authorList>
    </citation>
    <scope>NUCLEOTIDE SEQUENCE [LARGE SCALE GENOMIC DNA]</scope>
    <source>
        <strain evidence="2 3">687B-08</strain>
    </source>
</reference>
<sequence>MRKIGLKDTNLKLIGRFYDLRILASFVIVYMVVYFFPFKFVPDYFHIAEIENFRTFIWSLFSVTLGFSGLILTLLLLSFNLHLKSTKRHTLEFIFENVYLKVLFSSFLAIVLLQLISFCAVHQNNRNEVVAVMYLLFLLTASYIIIQLPLAIIGLKYSTSIQKLDKVAKQIDQKDVTALLNRRGITDDIPIEKLESNKLIVLKDIGVNAIKDNDWILPQKILGNIFGLISSSLEEECPIVDLEDSILVNLWMYRHFQRTALKNSDDITMNVIMGRIFLIYKFLISKKVYNIYLFGQLDNFVKDAMISIIQSRDFSEIRTYFTREYTEMMADSIRSLNFDDDALPTSTYIFQNVDKEVNYPSSSDYYQFWHYLLNTQFDTLKEVLEFAMVQKDNRTFANYHWQIRSLLNKVASANELTESQKREYINDILYRIRRLESTALELKLIDEIEVISHLEIEKWAINGWYELFRSGMYAQASTIRYLIKSGLPYNHSLGEFFQLGRRITADTGTIKTAIRSEILEYIIETGLKIYNNAGESKRLKYDIQYQLNWLFKNFLLVDEKSLEIVEKYKEKIEDATAGFDYYQVPES</sequence>
<evidence type="ECO:0000313" key="3">
    <source>
        <dbReference type="Proteomes" id="UP000236413"/>
    </source>
</evidence>
<feature type="transmembrane region" description="Helical" evidence="1">
    <location>
        <begin position="129"/>
        <end position="153"/>
    </location>
</feature>
<dbReference type="Proteomes" id="UP000236413">
    <property type="component" value="Unassembled WGS sequence"/>
</dbReference>
<organism evidence="2 3">
    <name type="scientific">Chryseobacterium viscerum</name>
    <dbReference type="NCBI Taxonomy" id="1037377"/>
    <lineage>
        <taxon>Bacteria</taxon>
        <taxon>Pseudomonadati</taxon>
        <taxon>Bacteroidota</taxon>
        <taxon>Flavobacteriia</taxon>
        <taxon>Flavobacteriales</taxon>
        <taxon>Weeksellaceae</taxon>
        <taxon>Chryseobacterium group</taxon>
        <taxon>Chryseobacterium</taxon>
    </lineage>
</organism>
<gene>
    <name evidence="2" type="ORF">C1634_023020</name>
</gene>
<name>A0A316WEB3_9FLAO</name>
<feature type="transmembrane region" description="Helical" evidence="1">
    <location>
        <begin position="56"/>
        <end position="77"/>
    </location>
</feature>
<keyword evidence="1" id="KW-1133">Transmembrane helix</keyword>
<dbReference type="AlphaFoldDB" id="A0A316WEB3"/>
<protein>
    <recommendedName>
        <fullName evidence="4">DUF2254 domain-containing protein</fullName>
    </recommendedName>
</protein>
<comment type="caution">
    <text evidence="2">The sequence shown here is derived from an EMBL/GenBank/DDBJ whole genome shotgun (WGS) entry which is preliminary data.</text>
</comment>
<proteinExistence type="predicted"/>
<feature type="transmembrane region" description="Helical" evidence="1">
    <location>
        <begin position="20"/>
        <end position="36"/>
    </location>
</feature>
<evidence type="ECO:0008006" key="4">
    <source>
        <dbReference type="Google" id="ProtNLM"/>
    </source>
</evidence>
<accession>A0A316WEB3</accession>